<gene>
    <name evidence="2" type="ORF">AWW70_09900</name>
    <name evidence="3" type="ORF">FC701_08205</name>
</gene>
<sequence length="93" mass="9981">MKKKAITLALSAMLGIGALVPIAASAAESFDTGFDQNKMEHYAIYYHSALTHASGITKNGRAYKSTVAPAGYKAALHLGYTGPYAVTYQKYVY</sequence>
<name>A0A109GEV7_BACMY</name>
<reference evidence="3 5" key="2">
    <citation type="journal article" date="2019" name="Environ. Microbiol.">
        <title>An active ?-lactamase is a part of an orchestrated cell wall stress resistance network of Bacillus subtilis and related rhizosphere species.</title>
        <authorList>
            <person name="Bucher T."/>
            <person name="Keren-Paz A."/>
            <person name="Hausser J."/>
            <person name="Olender T."/>
            <person name="Cytryn E."/>
            <person name="Kolodkin-Gal I."/>
        </authorList>
    </citation>
    <scope>NUCLEOTIDE SEQUENCE [LARGE SCALE GENOMIC DNA]</scope>
    <source>
        <strain evidence="3 5">I186</strain>
    </source>
</reference>
<evidence type="ECO:0008006" key="6">
    <source>
        <dbReference type="Google" id="ProtNLM"/>
    </source>
</evidence>
<dbReference type="AlphaFoldDB" id="A0A109GEV7"/>
<organism evidence="2 4">
    <name type="scientific">Bacillus mycoides</name>
    <dbReference type="NCBI Taxonomy" id="1405"/>
    <lineage>
        <taxon>Bacteria</taxon>
        <taxon>Bacillati</taxon>
        <taxon>Bacillota</taxon>
        <taxon>Bacilli</taxon>
        <taxon>Bacillales</taxon>
        <taxon>Bacillaceae</taxon>
        <taxon>Bacillus</taxon>
        <taxon>Bacillus cereus group</taxon>
    </lineage>
</organism>
<evidence type="ECO:0000313" key="2">
    <source>
        <dbReference type="EMBL" id="KWU65532.1"/>
    </source>
</evidence>
<evidence type="ECO:0000313" key="5">
    <source>
        <dbReference type="Proteomes" id="UP000305524"/>
    </source>
</evidence>
<dbReference type="EMBL" id="SZOD01000155">
    <property type="protein sequence ID" value="TKI85896.1"/>
    <property type="molecule type" value="Genomic_DNA"/>
</dbReference>
<evidence type="ECO:0000256" key="1">
    <source>
        <dbReference type="SAM" id="SignalP"/>
    </source>
</evidence>
<evidence type="ECO:0000313" key="3">
    <source>
        <dbReference type="EMBL" id="TKI85896.1"/>
    </source>
</evidence>
<protein>
    <recommendedName>
        <fullName evidence="6">Lactococcin 972 family bacteriocin</fullName>
    </recommendedName>
</protein>
<proteinExistence type="predicted"/>
<accession>A0A109GEV7</accession>
<feature type="signal peptide" evidence="1">
    <location>
        <begin position="1"/>
        <end position="26"/>
    </location>
</feature>
<reference evidence="2 4" key="1">
    <citation type="submission" date="2016-01" db="EMBL/GenBank/DDBJ databases">
        <authorList>
            <person name="McClelland M."/>
            <person name="Jain A."/>
            <person name="Saraogi P."/>
            <person name="Mendelson R."/>
            <person name="Westerman R."/>
            <person name="SanMiguel P."/>
            <person name="Csonka L."/>
        </authorList>
    </citation>
    <scope>NUCLEOTIDE SEQUENCE [LARGE SCALE GENOMIC DNA]</scope>
    <source>
        <strain evidence="2 4">PE8-15</strain>
    </source>
</reference>
<dbReference type="Proteomes" id="UP000305524">
    <property type="component" value="Unassembled WGS sequence"/>
</dbReference>
<evidence type="ECO:0000313" key="4">
    <source>
        <dbReference type="Proteomes" id="UP000065797"/>
    </source>
</evidence>
<feature type="chain" id="PRO_5036004019" description="Lactococcin 972 family bacteriocin" evidence="1">
    <location>
        <begin position="27"/>
        <end position="93"/>
    </location>
</feature>
<keyword evidence="1" id="KW-0732">Signal</keyword>
<comment type="caution">
    <text evidence="2">The sequence shown here is derived from an EMBL/GenBank/DDBJ whole genome shotgun (WGS) entry which is preliminary data.</text>
</comment>
<dbReference type="RefSeq" id="WP_060749718.1">
    <property type="nucleotide sequence ID" value="NZ_JBEJVV010000024.1"/>
</dbReference>
<dbReference type="Proteomes" id="UP000065797">
    <property type="component" value="Unassembled WGS sequence"/>
</dbReference>
<dbReference type="EMBL" id="LRPH01000035">
    <property type="protein sequence ID" value="KWU65532.1"/>
    <property type="molecule type" value="Genomic_DNA"/>
</dbReference>